<reference evidence="4" key="1">
    <citation type="journal article" date="2019" name="Int. J. Syst. Evol. Microbiol.">
        <title>The Global Catalogue of Microorganisms (GCM) 10K type strain sequencing project: providing services to taxonomists for standard genome sequencing and annotation.</title>
        <authorList>
            <consortium name="The Broad Institute Genomics Platform"/>
            <consortium name="The Broad Institute Genome Sequencing Center for Infectious Disease"/>
            <person name="Wu L."/>
            <person name="Ma J."/>
        </authorList>
    </citation>
    <scope>NUCLEOTIDE SEQUENCE [LARGE SCALE GENOMIC DNA]</scope>
    <source>
        <strain evidence="4">CGMCC 4.7382</strain>
    </source>
</reference>
<protein>
    <submittedName>
        <fullName evidence="3">Heparan-alpha-glucosaminide N-acetyltransferase domain-containing protein</fullName>
    </submittedName>
</protein>
<evidence type="ECO:0000259" key="2">
    <source>
        <dbReference type="Pfam" id="PF07786"/>
    </source>
</evidence>
<proteinExistence type="predicted"/>
<keyword evidence="1" id="KW-1133">Transmembrane helix</keyword>
<dbReference type="EMBL" id="JBHTBH010000008">
    <property type="protein sequence ID" value="MFC7329636.1"/>
    <property type="molecule type" value="Genomic_DNA"/>
</dbReference>
<sequence length="419" mass="43024">MSQQAVDDGDIGQQPAPPRAERIAGVDAARALAVFGMFTVHLGVGAIGLLGGDAAEALHQLARGRSSALFAFLAGVSLALMSGRGTPLTGNPGHRVTARLLVRAVVLALIGGLLDLLDTPIAVILAYYGGFFVLALPLLRLRAGALAAVAAGVALAGPQLSFVIRSAMGTTGFVEGSIGGVSDFLLTGYYPACTFMAFVLAGMAVGRLDLRALRVRIGLAGTGAALLSLGYGGSWVLMYGLGGIDRLAADQVADYYGGAATVPADPTMRDVLREWMAGQLNSLHGSVPTDSPWWLAAASPHSGTTFEIAGAVGTALLVLAGCLILADLLGPVLYPLTAAGSMALTVYVGHIVAIAWLAASTEDVAPFRLEMFVLTALLLAPVWRALIGRGPLEWGLGRLGAVAADLLVPRRPGIEDVRS</sequence>
<dbReference type="InterPro" id="IPR052529">
    <property type="entry name" value="Bact_Transport_Assoc"/>
</dbReference>
<feature type="transmembrane region" description="Helical" evidence="1">
    <location>
        <begin position="308"/>
        <end position="329"/>
    </location>
</feature>
<gene>
    <name evidence="3" type="ORF">ACFQRF_18045</name>
</gene>
<keyword evidence="1" id="KW-0812">Transmembrane</keyword>
<name>A0ABW2KK87_9ACTN</name>
<organism evidence="3 4">
    <name type="scientific">Marinactinospora rubrisoli</name>
    <dbReference type="NCBI Taxonomy" id="2715399"/>
    <lineage>
        <taxon>Bacteria</taxon>
        <taxon>Bacillati</taxon>
        <taxon>Actinomycetota</taxon>
        <taxon>Actinomycetes</taxon>
        <taxon>Streptosporangiales</taxon>
        <taxon>Nocardiopsidaceae</taxon>
        <taxon>Marinactinospora</taxon>
    </lineage>
</organism>
<feature type="transmembrane region" description="Helical" evidence="1">
    <location>
        <begin position="120"/>
        <end position="139"/>
    </location>
</feature>
<feature type="transmembrane region" description="Helical" evidence="1">
    <location>
        <begin position="188"/>
        <end position="205"/>
    </location>
</feature>
<feature type="transmembrane region" description="Helical" evidence="1">
    <location>
        <begin position="31"/>
        <end position="52"/>
    </location>
</feature>
<evidence type="ECO:0000313" key="4">
    <source>
        <dbReference type="Proteomes" id="UP001596540"/>
    </source>
</evidence>
<keyword evidence="4" id="KW-1185">Reference proteome</keyword>
<dbReference type="RefSeq" id="WP_379872280.1">
    <property type="nucleotide sequence ID" value="NZ_JBHTBH010000008.1"/>
</dbReference>
<feature type="transmembrane region" description="Helical" evidence="1">
    <location>
        <begin position="217"/>
        <end position="238"/>
    </location>
</feature>
<feature type="transmembrane region" description="Helical" evidence="1">
    <location>
        <begin position="146"/>
        <end position="168"/>
    </location>
</feature>
<feature type="domain" description="Heparan-alpha-glucosaminide N-acetyltransferase catalytic" evidence="2">
    <location>
        <begin position="22"/>
        <end position="218"/>
    </location>
</feature>
<feature type="transmembrane region" description="Helical" evidence="1">
    <location>
        <begin position="365"/>
        <end position="386"/>
    </location>
</feature>
<dbReference type="PANTHER" id="PTHR30590:SF3">
    <property type="entry name" value="HYPOTHETICAL MEMBRANE SPANNING PROTEIN"/>
    <property type="match status" value="1"/>
</dbReference>
<accession>A0ABW2KK87</accession>
<dbReference type="InterPro" id="IPR012429">
    <property type="entry name" value="HGSNAT_cat"/>
</dbReference>
<dbReference type="Proteomes" id="UP001596540">
    <property type="component" value="Unassembled WGS sequence"/>
</dbReference>
<evidence type="ECO:0000256" key="1">
    <source>
        <dbReference type="SAM" id="Phobius"/>
    </source>
</evidence>
<keyword evidence="1" id="KW-0472">Membrane</keyword>
<dbReference type="Pfam" id="PF07786">
    <property type="entry name" value="HGSNAT_cat"/>
    <property type="match status" value="1"/>
</dbReference>
<comment type="caution">
    <text evidence="3">The sequence shown here is derived from an EMBL/GenBank/DDBJ whole genome shotgun (WGS) entry which is preliminary data.</text>
</comment>
<dbReference type="PANTHER" id="PTHR30590">
    <property type="entry name" value="INNER MEMBRANE PROTEIN"/>
    <property type="match status" value="1"/>
</dbReference>
<evidence type="ECO:0000313" key="3">
    <source>
        <dbReference type="EMBL" id="MFC7329636.1"/>
    </source>
</evidence>
<feature type="transmembrane region" description="Helical" evidence="1">
    <location>
        <begin position="96"/>
        <end position="114"/>
    </location>
</feature>
<feature type="transmembrane region" description="Helical" evidence="1">
    <location>
        <begin position="336"/>
        <end position="359"/>
    </location>
</feature>
<feature type="transmembrane region" description="Helical" evidence="1">
    <location>
        <begin position="64"/>
        <end position="84"/>
    </location>
</feature>